<evidence type="ECO:0000313" key="2">
    <source>
        <dbReference type="Proteomes" id="UP001430953"/>
    </source>
</evidence>
<keyword evidence="2" id="KW-1185">Reference proteome</keyword>
<dbReference type="EMBL" id="JADYXP020000017">
    <property type="protein sequence ID" value="KAL0107309.1"/>
    <property type="molecule type" value="Genomic_DNA"/>
</dbReference>
<organism evidence="1 2">
    <name type="scientific">Cardiocondyla obscurior</name>
    <dbReference type="NCBI Taxonomy" id="286306"/>
    <lineage>
        <taxon>Eukaryota</taxon>
        <taxon>Metazoa</taxon>
        <taxon>Ecdysozoa</taxon>
        <taxon>Arthropoda</taxon>
        <taxon>Hexapoda</taxon>
        <taxon>Insecta</taxon>
        <taxon>Pterygota</taxon>
        <taxon>Neoptera</taxon>
        <taxon>Endopterygota</taxon>
        <taxon>Hymenoptera</taxon>
        <taxon>Apocrita</taxon>
        <taxon>Aculeata</taxon>
        <taxon>Formicoidea</taxon>
        <taxon>Formicidae</taxon>
        <taxon>Myrmicinae</taxon>
        <taxon>Cardiocondyla</taxon>
    </lineage>
</organism>
<comment type="caution">
    <text evidence="1">The sequence shown here is derived from an EMBL/GenBank/DDBJ whole genome shotgun (WGS) entry which is preliminary data.</text>
</comment>
<sequence length="230" mass="25940">MPFLGPPPPLSPGHFNENVTFVTLFPSLGTPSVRYKGHRPRAWNSRTAFNPPAVPRPPAFRLTFVFPGVVSEPLLLPTSAVAGTGDAGAYRVVAAVISAHLARRSAWYQQARRGSNSGYSRNADLWIKRLTMTAFKDIIRYFLPDCFVQDDYAGQTWRCGRQKVFRPRGALLPRHLEPGLSVGKERRVDECARSARRHVDRDMTYVLTLRDAFRINTMGNYVKPRESTPR</sequence>
<reference evidence="1 2" key="1">
    <citation type="submission" date="2023-03" db="EMBL/GenBank/DDBJ databases">
        <title>High recombination rates correlate with genetic variation in Cardiocondyla obscurior ants.</title>
        <authorList>
            <person name="Errbii M."/>
        </authorList>
    </citation>
    <scope>NUCLEOTIDE SEQUENCE [LARGE SCALE GENOMIC DNA]</scope>
    <source>
        <strain evidence="1">Alpha-2009</strain>
        <tissue evidence="1">Whole body</tissue>
    </source>
</reference>
<dbReference type="Proteomes" id="UP001430953">
    <property type="component" value="Unassembled WGS sequence"/>
</dbReference>
<gene>
    <name evidence="1" type="ORF">PUN28_015686</name>
</gene>
<protein>
    <submittedName>
        <fullName evidence="1">Uncharacterized protein</fullName>
    </submittedName>
</protein>
<proteinExistence type="predicted"/>
<name>A0AAW2EY19_9HYME</name>
<accession>A0AAW2EY19</accession>
<dbReference type="AlphaFoldDB" id="A0AAW2EY19"/>
<evidence type="ECO:0000313" key="1">
    <source>
        <dbReference type="EMBL" id="KAL0107309.1"/>
    </source>
</evidence>